<dbReference type="EMBL" id="CP061724">
    <property type="protein sequence ID" value="QOD01244.1"/>
    <property type="molecule type" value="Genomic_DNA"/>
</dbReference>
<geneLocation type="plasmid" evidence="2 4">
    <name>pZXPA-20-602k</name>
</geneLocation>
<dbReference type="InterPro" id="IPR013785">
    <property type="entry name" value="Aldolase_TIM"/>
</dbReference>
<organism evidence="1 3">
    <name type="scientific">Pseudomonas putida</name>
    <name type="common">Arthrobacter siderocapsulatus</name>
    <dbReference type="NCBI Taxonomy" id="303"/>
    <lineage>
        <taxon>Bacteria</taxon>
        <taxon>Pseudomonadati</taxon>
        <taxon>Pseudomonadota</taxon>
        <taxon>Gammaproteobacteria</taxon>
        <taxon>Pseudomonadales</taxon>
        <taxon>Pseudomonadaceae</taxon>
        <taxon>Pseudomonas</taxon>
    </lineage>
</organism>
<keyword evidence="2" id="KW-0614">Plasmid</keyword>
<proteinExistence type="predicted"/>
<gene>
    <name evidence="1" type="ORF">B7H17_20020</name>
    <name evidence="2" type="ORF">ID616_32125</name>
</gene>
<dbReference type="AlphaFoldDB" id="A0A1X0ZRS6"/>
<reference evidence="1 3" key="1">
    <citation type="submission" date="2017-04" db="EMBL/GenBank/DDBJ databases">
        <title>Presence of VIM-2 positive Pseudomonas species in chickens and their surrounding environment.</title>
        <authorList>
            <person name="Zhang R."/>
        </authorList>
    </citation>
    <scope>NUCLEOTIDE SEQUENCE [LARGE SCALE GENOMIC DNA]</scope>
    <source>
        <strain evidence="1 3">DZ-C18</strain>
    </source>
</reference>
<sequence>MHNALDMLNVCVAPTRLCNLSCTHCYVDPVLLRDKSMMDENTYRTTFQRVEELFLRDKKVTKINVELLGGELTMMPLAFWERNLPWTLKTMRTWEALYDAEASLIWCTNLIFKDQGYVGLLNAVGQEFGEGIDIFVPWEPDTNRFLKDDKLLPRYFATLEAITGIRRKTLCITMSRAVIDRGPHFIIDEFVSRGITDISCDMLYPAGSGKNYFLKTCTYGDVSDYLLELNSLVPKGVTISPLVEMRTAARAGEHFHYPGNDTYDIEVEPNGEVTFNSSYTGAESIFPTQVLSVHDPRFAEKAIFNNTPEFVLRHRMPYEACGTCTYALTCAGGWAWHKELDPNLSSLIAAGDCAGLKRVWEYADGSTPGVLDRSWYLTRSQARGRQGVMVKRMAKAAISRGKDVPLIEDSVAGDYDGYFNEFDRPRLVAMKSGVLFDKKWIERLFFYDAIGAQIDDYPGWYAEAGDEGGEELFRHIVYGNFHFLAFDPTAVLNEILYRSEWPLSKLVTLTIEDLKLGRPLAVSSVGGSHEELVTFCSRVIEAEELAA</sequence>
<evidence type="ECO:0000313" key="3">
    <source>
        <dbReference type="Proteomes" id="UP000193675"/>
    </source>
</evidence>
<evidence type="ECO:0000313" key="1">
    <source>
        <dbReference type="EMBL" id="ORL61997.1"/>
    </source>
</evidence>
<dbReference type="EMBL" id="NBWC01000031">
    <property type="protein sequence ID" value="ORL61997.1"/>
    <property type="molecule type" value="Genomic_DNA"/>
</dbReference>
<dbReference type="RefSeq" id="WP_084852040.1">
    <property type="nucleotide sequence ID" value="NZ_CP061724.1"/>
</dbReference>
<dbReference type="InterPro" id="IPR058240">
    <property type="entry name" value="rSAM_sf"/>
</dbReference>
<dbReference type="SUPFAM" id="SSF102114">
    <property type="entry name" value="Radical SAM enzymes"/>
    <property type="match status" value="1"/>
</dbReference>
<dbReference type="Proteomes" id="UP000193675">
    <property type="component" value="Unassembled WGS sequence"/>
</dbReference>
<name>A0A1X0ZRS6_PSEPU</name>
<accession>A0A1X0ZRS6</accession>
<dbReference type="Proteomes" id="UP000516786">
    <property type="component" value="Plasmid pZXPA-20-602k"/>
</dbReference>
<evidence type="ECO:0000313" key="4">
    <source>
        <dbReference type="Proteomes" id="UP000516786"/>
    </source>
</evidence>
<reference evidence="2 4" key="2">
    <citation type="submission" date="2020-09" db="EMBL/GenBank/DDBJ databases">
        <title>Co-existence of a novel multidrug-resistance efflux pump with carbapenem resistance gene blaVIM-2 in one megaplasmid in Pseudomonas putida.</title>
        <authorList>
            <person name="Peng K."/>
            <person name="Li R."/>
        </authorList>
    </citation>
    <scope>NUCLEOTIDE SEQUENCE [LARGE SCALE GENOMIC DNA]</scope>
    <source>
        <strain evidence="2 4">ZXPA-20</strain>
        <plasmid evidence="2 4">pZXPA-20-602k</plasmid>
    </source>
</reference>
<dbReference type="Gene3D" id="3.20.20.70">
    <property type="entry name" value="Aldolase class I"/>
    <property type="match status" value="1"/>
</dbReference>
<protein>
    <submittedName>
        <fullName evidence="1">Radical SAM protein</fullName>
    </submittedName>
</protein>
<evidence type="ECO:0000313" key="2">
    <source>
        <dbReference type="EMBL" id="QOD01244.1"/>
    </source>
</evidence>
<dbReference type="OrthoDB" id="9782387at2"/>